<evidence type="ECO:0000256" key="2">
    <source>
        <dbReference type="ARBA" id="ARBA00022692"/>
    </source>
</evidence>
<feature type="domain" description="RDD" evidence="6">
    <location>
        <begin position="5"/>
        <end position="136"/>
    </location>
</feature>
<gene>
    <name evidence="7" type="ORF">SAMN04488692_105112</name>
</gene>
<protein>
    <submittedName>
        <fullName evidence="7">RDD family protein</fullName>
    </submittedName>
</protein>
<keyword evidence="4 5" id="KW-0472">Membrane</keyword>
<evidence type="ECO:0000256" key="1">
    <source>
        <dbReference type="ARBA" id="ARBA00004141"/>
    </source>
</evidence>
<dbReference type="STRING" id="321763.SAMN04488692_105112"/>
<name>A0A1G9KVH2_9FIRM</name>
<comment type="subcellular location">
    <subcellularLocation>
        <location evidence="1">Membrane</location>
        <topology evidence="1">Multi-pass membrane protein</topology>
    </subcellularLocation>
</comment>
<reference evidence="7 8" key="1">
    <citation type="submission" date="2016-10" db="EMBL/GenBank/DDBJ databases">
        <authorList>
            <person name="de Groot N.N."/>
        </authorList>
    </citation>
    <scope>NUCLEOTIDE SEQUENCE [LARGE SCALE GENOMIC DNA]</scope>
    <source>
        <strain evidence="7 8">SLAS-1</strain>
    </source>
</reference>
<evidence type="ECO:0000259" key="6">
    <source>
        <dbReference type="Pfam" id="PF06271"/>
    </source>
</evidence>
<dbReference type="GO" id="GO:0016020">
    <property type="term" value="C:membrane"/>
    <property type="evidence" value="ECO:0007669"/>
    <property type="project" value="UniProtKB-SubCell"/>
</dbReference>
<evidence type="ECO:0000256" key="5">
    <source>
        <dbReference type="SAM" id="Phobius"/>
    </source>
</evidence>
<evidence type="ECO:0000313" key="8">
    <source>
        <dbReference type="Proteomes" id="UP000199476"/>
    </source>
</evidence>
<feature type="transmembrane region" description="Helical" evidence="5">
    <location>
        <begin position="94"/>
        <end position="113"/>
    </location>
</feature>
<dbReference type="InterPro" id="IPR010432">
    <property type="entry name" value="RDD"/>
</dbReference>
<sequence>MSKTAEVAPRVGAAIIDSLIGSALFFVPVLGGLYGIFYMLSRDALIYKLTGYEEWRSRSIGKKLMNLRIEKKDGSAVEMKNSARRNLTLIPGRVVGVIPVLGWVLGPLLGVIVKSIELFILTSDPEGIRLGDRLAGTKVIKNSKRR</sequence>
<dbReference type="AlphaFoldDB" id="A0A1G9KVH2"/>
<dbReference type="Proteomes" id="UP000199476">
    <property type="component" value="Unassembled WGS sequence"/>
</dbReference>
<proteinExistence type="predicted"/>
<accession>A0A1G9KVH2</accession>
<dbReference type="EMBL" id="FNGO01000005">
    <property type="protein sequence ID" value="SDL53606.1"/>
    <property type="molecule type" value="Genomic_DNA"/>
</dbReference>
<keyword evidence="8" id="KW-1185">Reference proteome</keyword>
<dbReference type="OrthoDB" id="200257at2"/>
<evidence type="ECO:0000313" key="7">
    <source>
        <dbReference type="EMBL" id="SDL53606.1"/>
    </source>
</evidence>
<dbReference type="RefSeq" id="WP_159429807.1">
    <property type="nucleotide sequence ID" value="NZ_FNGO01000005.1"/>
</dbReference>
<keyword evidence="3 5" id="KW-1133">Transmembrane helix</keyword>
<evidence type="ECO:0000256" key="4">
    <source>
        <dbReference type="ARBA" id="ARBA00023136"/>
    </source>
</evidence>
<evidence type="ECO:0000256" key="3">
    <source>
        <dbReference type="ARBA" id="ARBA00022989"/>
    </source>
</evidence>
<feature type="transmembrane region" description="Helical" evidence="5">
    <location>
        <begin position="20"/>
        <end position="40"/>
    </location>
</feature>
<keyword evidence="2 5" id="KW-0812">Transmembrane</keyword>
<organism evidence="7 8">
    <name type="scientific">Halarsenatibacter silvermanii</name>
    <dbReference type="NCBI Taxonomy" id="321763"/>
    <lineage>
        <taxon>Bacteria</taxon>
        <taxon>Bacillati</taxon>
        <taxon>Bacillota</taxon>
        <taxon>Clostridia</taxon>
        <taxon>Halanaerobiales</taxon>
        <taxon>Halarsenatibacteraceae</taxon>
        <taxon>Halarsenatibacter</taxon>
    </lineage>
</organism>
<dbReference type="Pfam" id="PF06271">
    <property type="entry name" value="RDD"/>
    <property type="match status" value="1"/>
</dbReference>